<dbReference type="GO" id="GO:0005737">
    <property type="term" value="C:cytoplasm"/>
    <property type="evidence" value="ECO:0007669"/>
    <property type="project" value="TreeGrafter"/>
</dbReference>
<evidence type="ECO:0000256" key="6">
    <source>
        <dbReference type="ARBA" id="ARBA00023295"/>
    </source>
</evidence>
<feature type="compositionally biased region" description="Polar residues" evidence="7">
    <location>
        <begin position="364"/>
        <end position="377"/>
    </location>
</feature>
<keyword evidence="3" id="KW-0862">Zinc</keyword>
<dbReference type="InterPro" id="IPR022830">
    <property type="entry name" value="Indigdn_synthA-like"/>
</dbReference>
<evidence type="ECO:0000256" key="1">
    <source>
        <dbReference type="ARBA" id="ARBA00022723"/>
    </source>
</evidence>
<dbReference type="GO" id="GO:0046872">
    <property type="term" value="F:metal ion binding"/>
    <property type="evidence" value="ECO:0007669"/>
    <property type="project" value="UniProtKB-KW"/>
</dbReference>
<gene>
    <name evidence="9" type="ORF">AC579_8087</name>
</gene>
<dbReference type="GO" id="GO:0016798">
    <property type="term" value="F:hydrolase activity, acting on glycosyl bonds"/>
    <property type="evidence" value="ECO:0007669"/>
    <property type="project" value="UniProtKB-KW"/>
</dbReference>
<dbReference type="Gene3D" id="3.40.1790.10">
    <property type="entry name" value="Indigoidine synthase domain"/>
    <property type="match status" value="1"/>
</dbReference>
<dbReference type="Proteomes" id="UP000073492">
    <property type="component" value="Unassembled WGS sequence"/>
</dbReference>
<dbReference type="AlphaFoldDB" id="A0A139IFS5"/>
<dbReference type="EMBL" id="LFZO01000111">
    <property type="protein sequence ID" value="KXT13568.1"/>
    <property type="molecule type" value="Genomic_DNA"/>
</dbReference>
<evidence type="ECO:0000256" key="3">
    <source>
        <dbReference type="ARBA" id="ARBA00022833"/>
    </source>
</evidence>
<reference evidence="9 10" key="1">
    <citation type="submission" date="2015-07" db="EMBL/GenBank/DDBJ databases">
        <title>Comparative genomics of the Sigatoka disease complex on banana suggests a link between parallel evolutionary changes in Pseudocercospora fijiensis and Pseudocercospora eumusae and increased virulence on the banana host.</title>
        <authorList>
            <person name="Chang T.-C."/>
            <person name="Salvucci A."/>
            <person name="Crous P.W."/>
            <person name="Stergiopoulos I."/>
        </authorList>
    </citation>
    <scope>NUCLEOTIDE SEQUENCE [LARGE SCALE GENOMIC DNA]</scope>
    <source>
        <strain evidence="9 10">CBS 116634</strain>
    </source>
</reference>
<keyword evidence="4" id="KW-0464">Manganese</keyword>
<dbReference type="PANTHER" id="PTHR42909">
    <property type="entry name" value="ZGC:136858"/>
    <property type="match status" value="1"/>
</dbReference>
<dbReference type="PANTHER" id="PTHR42909:SF1">
    <property type="entry name" value="CARBOHYDRATE KINASE PFKB DOMAIN-CONTAINING PROTEIN"/>
    <property type="match status" value="1"/>
</dbReference>
<organism evidence="9 10">
    <name type="scientific">Pseudocercospora musae</name>
    <dbReference type="NCBI Taxonomy" id="113226"/>
    <lineage>
        <taxon>Eukaryota</taxon>
        <taxon>Fungi</taxon>
        <taxon>Dikarya</taxon>
        <taxon>Ascomycota</taxon>
        <taxon>Pezizomycotina</taxon>
        <taxon>Dothideomycetes</taxon>
        <taxon>Dothideomycetidae</taxon>
        <taxon>Mycosphaerellales</taxon>
        <taxon>Mycosphaerellaceae</taxon>
        <taxon>Pseudocercospora</taxon>
    </lineage>
</organism>
<dbReference type="PROSITE" id="PS51792">
    <property type="entry name" value="YIPPEE"/>
    <property type="match status" value="1"/>
</dbReference>
<keyword evidence="5" id="KW-0456">Lyase</keyword>
<evidence type="ECO:0000256" key="4">
    <source>
        <dbReference type="ARBA" id="ARBA00023211"/>
    </source>
</evidence>
<accession>A0A139IFS5</accession>
<dbReference type="STRING" id="113226.A0A139IFS5"/>
<protein>
    <recommendedName>
        <fullName evidence="8">Yippee domain-containing protein</fullName>
    </recommendedName>
</protein>
<name>A0A139IFS5_9PEZI</name>
<feature type="compositionally biased region" description="Low complexity" evidence="7">
    <location>
        <begin position="405"/>
        <end position="422"/>
    </location>
</feature>
<comment type="caution">
    <text evidence="9">The sequence shown here is derived from an EMBL/GenBank/DDBJ whole genome shotgun (WGS) entry which is preliminary data.</text>
</comment>
<evidence type="ECO:0000259" key="8">
    <source>
        <dbReference type="PROSITE" id="PS51792"/>
    </source>
</evidence>
<sequence length="1063" mass="114314">MSVLPWICRACRSTNAVHRSKTIRMIQHRSIASNSRYFQVSEEIRQAISDKKPVVALESTIYTHGFPYPENLALASRLESLVRINGAVPATIGILEGVARVGLGADELMRLISQPGSPDLLKVSRRDLGFVLGLKNAEGRPLNGGTTVSGTMVLAHMAGIKIFGTGGLGGVHRGAEQTMDVSADLTELGRTPVAVISSGCKSFLDIPKTLEYLETQGVAVATFADGRTGNIDFPAFYTRESGVRSPMVLPDEEAAAHVIMAQRSLGLQSGLHFANPIPEQHSVAFEVMEKAIDHALEAALTAGAVGNAATPYILAKIKEITGSKSVEANTALVEANVVRAAKVAVALQRLEQSQSVGRNHHQKASSSTITGPGSANYTADGIPTSLASKAEQHQSLQSSNLPSIAQSTPTPTASHSPASSPSEDAVKHGSLGVNDTMVFSMMQEYKKQFQNSVDDLKNDLSSPDQPSDIFVAGSLAVDLACDFNPRSGSDLQSPELQTSNPAQIVQSLGGVGHNVARAAHLMGAKVRLCSAIADDLSGKAALEALSFAEMSTAGIKSLSSSDGNRTAQYVAINDKHKDLVLAMADMSMLEKPQTLTQTLETFWLPQLQSTKPSHLVLDGNWSPEYLSLWLSSAPKSTTITFEPVSKAKSIAPFTLPNILKTYPNPSIHLTTPNTHELSSMHAAAKNNHLFDREDWWEVIDSLGIPHSGARTQISRLTSSKLVDEGIPQMSIQLLPFIPCILTKLGKEGVLLTQILPAGDERLGSGEDAAYILSRNLGGGGGDVVGGVYMRLFPAVEEVAEEDVTRLIETLTAILSPLSPYIPLPQPSPSRTMPFPSLPSPPNLFPTYLVPSNPFRRRRQSSIDTTFSSLTVSSTAASSPENDSFLSGHASHLRCARCLSDLALSSQIISKGFTGRHGRAYLVAPSSAAALPNTHTHKPVPRQLVTGAHTVGDISCAHCGSVLGWKYIHAEEESQRYKVGKFILETKRVCRSSTWESEDEVRRKRRRRSSSSSSVVLPPPQEEEEVEFDSDDEDECEQLFLGKWTQESAREIRRAKASKDFVGG</sequence>
<dbReference type="GO" id="GO:0004730">
    <property type="term" value="F:pseudouridylate synthase activity"/>
    <property type="evidence" value="ECO:0007669"/>
    <property type="project" value="InterPro"/>
</dbReference>
<dbReference type="Pfam" id="PF04227">
    <property type="entry name" value="Indigoidine_A"/>
    <property type="match status" value="1"/>
</dbReference>
<evidence type="ECO:0000313" key="10">
    <source>
        <dbReference type="Proteomes" id="UP000073492"/>
    </source>
</evidence>
<evidence type="ECO:0000256" key="2">
    <source>
        <dbReference type="ARBA" id="ARBA00022801"/>
    </source>
</evidence>
<feature type="compositionally biased region" description="Polar residues" evidence="7">
    <location>
        <begin position="393"/>
        <end position="404"/>
    </location>
</feature>
<evidence type="ECO:0000313" key="9">
    <source>
        <dbReference type="EMBL" id="KXT13568.1"/>
    </source>
</evidence>
<keyword evidence="2" id="KW-0378">Hydrolase</keyword>
<dbReference type="InterPro" id="IPR004910">
    <property type="entry name" value="Yippee/Mis18/Cereblon"/>
</dbReference>
<dbReference type="InterPro" id="IPR029056">
    <property type="entry name" value="Ribokinase-like"/>
</dbReference>
<evidence type="ECO:0000256" key="7">
    <source>
        <dbReference type="SAM" id="MobiDB-lite"/>
    </source>
</evidence>
<feature type="region of interest" description="Disordered" evidence="7">
    <location>
        <begin position="999"/>
        <end position="1031"/>
    </location>
</feature>
<dbReference type="SUPFAM" id="SSF110581">
    <property type="entry name" value="Indigoidine synthase A-like"/>
    <property type="match status" value="1"/>
</dbReference>
<feature type="compositionally biased region" description="Acidic residues" evidence="7">
    <location>
        <begin position="1020"/>
        <end position="1031"/>
    </location>
</feature>
<evidence type="ECO:0000256" key="5">
    <source>
        <dbReference type="ARBA" id="ARBA00023239"/>
    </source>
</evidence>
<dbReference type="OrthoDB" id="198885at2759"/>
<keyword evidence="6" id="KW-0326">Glycosidase</keyword>
<dbReference type="InterPro" id="IPR034751">
    <property type="entry name" value="Yippee"/>
</dbReference>
<dbReference type="HAMAP" id="MF_01876">
    <property type="entry name" value="PsiMP_glycosidase"/>
    <property type="match status" value="1"/>
</dbReference>
<dbReference type="InterPro" id="IPR007342">
    <property type="entry name" value="PsuG"/>
</dbReference>
<dbReference type="SUPFAM" id="SSF53613">
    <property type="entry name" value="Ribokinase-like"/>
    <property type="match status" value="1"/>
</dbReference>
<feature type="domain" description="Yippee" evidence="8">
    <location>
        <begin position="890"/>
        <end position="992"/>
    </location>
</feature>
<keyword evidence="10" id="KW-1185">Reference proteome</keyword>
<dbReference type="InterPro" id="IPR011611">
    <property type="entry name" value="PfkB_dom"/>
</dbReference>
<dbReference type="Pfam" id="PF03226">
    <property type="entry name" value="Yippee-Mis18"/>
    <property type="match status" value="1"/>
</dbReference>
<proteinExistence type="inferred from homology"/>
<dbReference type="Gene3D" id="3.40.1190.20">
    <property type="match status" value="1"/>
</dbReference>
<feature type="region of interest" description="Disordered" evidence="7">
    <location>
        <begin position="353"/>
        <end position="429"/>
    </location>
</feature>
<keyword evidence="1" id="KW-0479">Metal-binding</keyword>
<dbReference type="Pfam" id="PF00294">
    <property type="entry name" value="PfkB"/>
    <property type="match status" value="1"/>
</dbReference>